<sequence>MTSSKRLIRTAFPLSMLLACAFLWTHIASNPAMLNVPNAVGPGGWPKAMLAGLAFFSLLAFLVELNNWRISARDGNDTTQNGEKANNGSAVMAIAGVGVILIYGFAIPYLGFALATFLFIVTWCLMGQIRSPITISLVSIIGTIVLLYMFVALAKMPLNRGVEPFNQWTISLYRVLRIY</sequence>
<feature type="transmembrane region" description="Helical" evidence="1">
    <location>
        <begin position="85"/>
        <end position="103"/>
    </location>
</feature>
<dbReference type="InterPro" id="IPR009936">
    <property type="entry name" value="DUF1468"/>
</dbReference>
<feature type="transmembrane region" description="Helical" evidence="1">
    <location>
        <begin position="48"/>
        <end position="65"/>
    </location>
</feature>
<keyword evidence="4" id="KW-1185">Reference proteome</keyword>
<feature type="transmembrane region" description="Helical" evidence="1">
    <location>
        <begin position="7"/>
        <end position="28"/>
    </location>
</feature>
<dbReference type="Proteomes" id="UP000033187">
    <property type="component" value="Chromosome 1"/>
</dbReference>
<dbReference type="OrthoDB" id="9776706at2"/>
<accession>A0A0D6JIZ2</accession>
<proteinExistence type="predicted"/>
<protein>
    <recommendedName>
        <fullName evidence="2">DUF1468 domain-containing protein</fullName>
    </recommendedName>
</protein>
<evidence type="ECO:0000313" key="4">
    <source>
        <dbReference type="Proteomes" id="UP000033187"/>
    </source>
</evidence>
<reference evidence="4" key="1">
    <citation type="submission" date="2015-02" db="EMBL/GenBank/DDBJ databases">
        <authorList>
            <person name="Chooi Y.-H."/>
        </authorList>
    </citation>
    <scope>NUCLEOTIDE SEQUENCE [LARGE SCALE GENOMIC DNA]</scope>
    <source>
        <strain evidence="4">strain Y</strain>
    </source>
</reference>
<dbReference type="KEGG" id="fil:BN1229_v1_2534"/>
<dbReference type="KEGG" id="fiy:BN1229_v1_3382"/>
<dbReference type="PROSITE" id="PS51257">
    <property type="entry name" value="PROKAR_LIPOPROTEIN"/>
    <property type="match status" value="1"/>
</dbReference>
<organism evidence="3 4">
    <name type="scientific">Candidatus Filomicrobium marinum</name>
    <dbReference type="NCBI Taxonomy" id="1608628"/>
    <lineage>
        <taxon>Bacteria</taxon>
        <taxon>Pseudomonadati</taxon>
        <taxon>Pseudomonadota</taxon>
        <taxon>Alphaproteobacteria</taxon>
        <taxon>Hyphomicrobiales</taxon>
        <taxon>Hyphomicrobiaceae</taxon>
        <taxon>Filomicrobium</taxon>
    </lineage>
</organism>
<evidence type="ECO:0000313" key="3">
    <source>
        <dbReference type="EMBL" id="CPR21949.1"/>
    </source>
</evidence>
<feature type="domain" description="DUF1468" evidence="2">
    <location>
        <begin position="15"/>
        <end position="158"/>
    </location>
</feature>
<dbReference type="RefSeq" id="WP_046478402.1">
    <property type="nucleotide sequence ID" value="NZ_LN829118.1"/>
</dbReference>
<keyword evidence="1" id="KW-0472">Membrane</keyword>
<evidence type="ECO:0000256" key="1">
    <source>
        <dbReference type="SAM" id="Phobius"/>
    </source>
</evidence>
<name>A0A0D6JIZ2_9HYPH</name>
<dbReference type="EMBL" id="LN829119">
    <property type="protein sequence ID" value="CPR21949.1"/>
    <property type="molecule type" value="Genomic_DNA"/>
</dbReference>
<gene>
    <name evidence="3" type="ORF">YBN1229_v1_3382</name>
</gene>
<dbReference type="Pfam" id="PF07331">
    <property type="entry name" value="TctB"/>
    <property type="match status" value="1"/>
</dbReference>
<keyword evidence="1" id="KW-0812">Transmembrane</keyword>
<feature type="transmembrane region" description="Helical" evidence="1">
    <location>
        <begin position="133"/>
        <end position="154"/>
    </location>
</feature>
<evidence type="ECO:0000259" key="2">
    <source>
        <dbReference type="Pfam" id="PF07331"/>
    </source>
</evidence>
<keyword evidence="1" id="KW-1133">Transmembrane helix</keyword>
<dbReference type="AlphaFoldDB" id="A0A0D6JIZ2"/>